<dbReference type="RefSeq" id="WP_111899154.1">
    <property type="nucleotide sequence ID" value="NZ_CP033459.1"/>
</dbReference>
<accession>A0A5P8E6R6</accession>
<dbReference type="KEGG" id="alq:C7Y71_006170"/>
<gene>
    <name evidence="2" type="ORF">C7Y71_006170</name>
</gene>
<dbReference type="Proteomes" id="UP000249375">
    <property type="component" value="Chromosome"/>
</dbReference>
<dbReference type="Pfam" id="PF14125">
    <property type="entry name" value="DUF4292"/>
    <property type="match status" value="1"/>
</dbReference>
<dbReference type="AlphaFoldDB" id="A0A5P8E6R6"/>
<protein>
    <submittedName>
        <fullName evidence="2">DUF4292 domain-containing protein</fullName>
    </submittedName>
</protein>
<dbReference type="InterPro" id="IPR025634">
    <property type="entry name" value="DUF4292"/>
</dbReference>
<keyword evidence="3" id="KW-1185">Reference proteome</keyword>
<keyword evidence="1" id="KW-0732">Signal</keyword>
<feature type="chain" id="PRO_5024379364" evidence="1">
    <location>
        <begin position="23"/>
        <end position="282"/>
    </location>
</feature>
<reference evidence="2 3" key="1">
    <citation type="submission" date="2018-11" db="EMBL/GenBank/DDBJ databases">
        <authorList>
            <person name="Na S.W."/>
            <person name="Baik M."/>
        </authorList>
    </citation>
    <scope>NUCLEOTIDE SEQUENCE [LARGE SCALE GENOMIC DNA]</scope>
    <source>
        <strain evidence="2 3">E39</strain>
    </source>
</reference>
<feature type="signal peptide" evidence="1">
    <location>
        <begin position="1"/>
        <end position="22"/>
    </location>
</feature>
<organism evidence="2 3">
    <name type="scientific">Pseudoprevotella muciniphila</name>
    <dbReference type="NCBI Taxonomy" id="2133944"/>
    <lineage>
        <taxon>Bacteria</taxon>
        <taxon>Pseudomonadati</taxon>
        <taxon>Bacteroidota</taxon>
        <taxon>Bacteroidia</taxon>
        <taxon>Bacteroidales</taxon>
        <taxon>Prevotellaceae</taxon>
        <taxon>Pseudoprevotella</taxon>
    </lineage>
</organism>
<sequence length="282" mass="31304">MKIYKALLFVALIAAVCSCSTTKNIDKGNTPKNNQVSNHAPKNNAVANYLKQVEANRQTAKAVTASISLDIMLKGNGVSCSGKLKMRRNDVIQLSLSVLFMEVARFEFSPKEVLIIDKFHKQYVRASYDEVSFLKNAGLDFYALQALFWNEIFVPGEKTDVPASRFSMSSAGEHTVLTIADAPKLNYEFMTLTESQLFDRLNVEGKNSSDTGQFVWTYGDFTKLSGKQFPKSMTMKVTGVGSDMECEMSLSGLSNDNNWEGHSTPSSKYSQRSAESLLKSLF</sequence>
<dbReference type="PROSITE" id="PS51257">
    <property type="entry name" value="PROKAR_LIPOPROTEIN"/>
    <property type="match status" value="1"/>
</dbReference>
<proteinExistence type="predicted"/>
<name>A0A5P8E6R6_9BACT</name>
<evidence type="ECO:0000313" key="3">
    <source>
        <dbReference type="Proteomes" id="UP000249375"/>
    </source>
</evidence>
<dbReference type="EMBL" id="CP033459">
    <property type="protein sequence ID" value="QFQ12632.1"/>
    <property type="molecule type" value="Genomic_DNA"/>
</dbReference>
<dbReference type="OrthoDB" id="1122661at2"/>
<evidence type="ECO:0000256" key="1">
    <source>
        <dbReference type="SAM" id="SignalP"/>
    </source>
</evidence>
<evidence type="ECO:0000313" key="2">
    <source>
        <dbReference type="EMBL" id="QFQ12632.1"/>
    </source>
</evidence>